<keyword evidence="3" id="KW-1185">Reference proteome</keyword>
<dbReference type="AlphaFoldDB" id="A0A9P6CAB3"/>
<keyword evidence="1" id="KW-0472">Membrane</keyword>
<name>A0A9P6CAB3_9AGAR</name>
<evidence type="ECO:0008006" key="4">
    <source>
        <dbReference type="Google" id="ProtNLM"/>
    </source>
</evidence>
<keyword evidence="1" id="KW-1133">Transmembrane helix</keyword>
<evidence type="ECO:0000256" key="1">
    <source>
        <dbReference type="SAM" id="Phobius"/>
    </source>
</evidence>
<protein>
    <recommendedName>
        <fullName evidence="4">Tetraspanin</fullName>
    </recommendedName>
</protein>
<dbReference type="Proteomes" id="UP000807342">
    <property type="component" value="Unassembled WGS sequence"/>
</dbReference>
<accession>A0A9P6CAB3</accession>
<comment type="caution">
    <text evidence="2">The sequence shown here is derived from an EMBL/GenBank/DDBJ whole genome shotgun (WGS) entry which is preliminary data.</text>
</comment>
<feature type="transmembrane region" description="Helical" evidence="1">
    <location>
        <begin position="166"/>
        <end position="187"/>
    </location>
</feature>
<feature type="transmembrane region" description="Helical" evidence="1">
    <location>
        <begin position="72"/>
        <end position="97"/>
    </location>
</feature>
<dbReference type="OrthoDB" id="7862095at2759"/>
<gene>
    <name evidence="2" type="ORF">P691DRAFT_657386</name>
</gene>
<reference evidence="2" key="1">
    <citation type="submission" date="2020-11" db="EMBL/GenBank/DDBJ databases">
        <authorList>
            <consortium name="DOE Joint Genome Institute"/>
            <person name="Ahrendt S."/>
            <person name="Riley R."/>
            <person name="Andreopoulos W."/>
            <person name="Labutti K."/>
            <person name="Pangilinan J."/>
            <person name="Ruiz-Duenas F.J."/>
            <person name="Barrasa J.M."/>
            <person name="Sanchez-Garcia M."/>
            <person name="Camarero S."/>
            <person name="Miyauchi S."/>
            <person name="Serrano A."/>
            <person name="Linde D."/>
            <person name="Babiker R."/>
            <person name="Drula E."/>
            <person name="Ayuso-Fernandez I."/>
            <person name="Pacheco R."/>
            <person name="Padilla G."/>
            <person name="Ferreira P."/>
            <person name="Barriuso J."/>
            <person name="Kellner H."/>
            <person name="Castanera R."/>
            <person name="Alfaro M."/>
            <person name="Ramirez L."/>
            <person name="Pisabarro A.G."/>
            <person name="Kuo A."/>
            <person name="Tritt A."/>
            <person name="Lipzen A."/>
            <person name="He G."/>
            <person name="Yan M."/>
            <person name="Ng V."/>
            <person name="Cullen D."/>
            <person name="Martin F."/>
            <person name="Rosso M.-N."/>
            <person name="Henrissat B."/>
            <person name="Hibbett D."/>
            <person name="Martinez A.T."/>
            <person name="Grigoriev I.V."/>
        </authorList>
    </citation>
    <scope>NUCLEOTIDE SEQUENCE</scope>
    <source>
        <strain evidence="2">MF-IS2</strain>
    </source>
</reference>
<keyword evidence="1" id="KW-0812">Transmembrane</keyword>
<sequence length="261" mass="28955">MSPKFCCCLPLRLGVLVISFIQFLLCGAAAGGFWYLLWLLNNRDAGEYISRYLFGIVTDISSVENVQNNVRIALIVAGSIYSFAAIVGLFGFMGGIFKKNGLVRTYLSLLYITLMLQAASGIYSLVMFYKFRRNDSAREDCIKGSTDPNRINFCNALDRFGDTPTWAVWVSSIVPIVIVAYACYVVHSYSRRLVQQKLGRDIIATTGAVYAPVKSEEAHPLTQPTYTYPYSDVPNSFGGNPAPPPTTGHAASYYYDNQHKV</sequence>
<proteinExistence type="predicted"/>
<evidence type="ECO:0000313" key="3">
    <source>
        <dbReference type="Proteomes" id="UP000807342"/>
    </source>
</evidence>
<feature type="transmembrane region" description="Helical" evidence="1">
    <location>
        <begin position="12"/>
        <end position="37"/>
    </location>
</feature>
<dbReference type="EMBL" id="MU151057">
    <property type="protein sequence ID" value="KAF9453984.1"/>
    <property type="molecule type" value="Genomic_DNA"/>
</dbReference>
<evidence type="ECO:0000313" key="2">
    <source>
        <dbReference type="EMBL" id="KAF9453984.1"/>
    </source>
</evidence>
<organism evidence="2 3">
    <name type="scientific">Macrolepiota fuliginosa MF-IS2</name>
    <dbReference type="NCBI Taxonomy" id="1400762"/>
    <lineage>
        <taxon>Eukaryota</taxon>
        <taxon>Fungi</taxon>
        <taxon>Dikarya</taxon>
        <taxon>Basidiomycota</taxon>
        <taxon>Agaricomycotina</taxon>
        <taxon>Agaricomycetes</taxon>
        <taxon>Agaricomycetidae</taxon>
        <taxon>Agaricales</taxon>
        <taxon>Agaricineae</taxon>
        <taxon>Agaricaceae</taxon>
        <taxon>Macrolepiota</taxon>
    </lineage>
</organism>
<feature type="transmembrane region" description="Helical" evidence="1">
    <location>
        <begin position="109"/>
        <end position="129"/>
    </location>
</feature>